<dbReference type="InterPro" id="IPR050317">
    <property type="entry name" value="Plant_Fungal_Acyltransferase"/>
</dbReference>
<evidence type="ECO:0000313" key="3">
    <source>
        <dbReference type="EMBL" id="KAA8527905.1"/>
    </source>
</evidence>
<dbReference type="Proteomes" id="UP000325577">
    <property type="component" value="Linkage Group LG21"/>
</dbReference>
<dbReference type="Pfam" id="PF02458">
    <property type="entry name" value="Transferase"/>
    <property type="match status" value="1"/>
</dbReference>
<name>A0A5J5AA47_9ASTE</name>
<protein>
    <submittedName>
        <fullName evidence="3">Uncharacterized protein</fullName>
    </submittedName>
</protein>
<dbReference type="OrthoDB" id="1862401at2759"/>
<dbReference type="Gene3D" id="3.30.559.10">
    <property type="entry name" value="Chloramphenicol acetyltransferase-like domain"/>
    <property type="match status" value="2"/>
</dbReference>
<gene>
    <name evidence="3" type="ORF">F0562_035226</name>
</gene>
<keyword evidence="4" id="KW-1185">Reference proteome</keyword>
<evidence type="ECO:0000313" key="4">
    <source>
        <dbReference type="Proteomes" id="UP000325577"/>
    </source>
</evidence>
<proteinExistence type="inferred from homology"/>
<evidence type="ECO:0000256" key="2">
    <source>
        <dbReference type="SAM" id="MobiDB-lite"/>
    </source>
</evidence>
<dbReference type="PANTHER" id="PTHR31642">
    <property type="entry name" value="TRICHOTHECENE 3-O-ACETYLTRANSFERASE"/>
    <property type="match status" value="1"/>
</dbReference>
<accession>A0A5J5AA47</accession>
<sequence length="438" mass="48670">MVVPKEESIVYGTRLSSVGPGTVTGQDVTHEPSNMDLAMKLHYLRAVYYFRSPAFQDITIMKIKEPMFTWLDHFYVSCGRFRRWESGRPYIKCNDCGVRLIESHCSITIDEWLEMKDVSLQEKLLVPNQVIGPEMAFSPTVLIQLTWFKCGGVSVALSWAHVLGDVFSAVDFMNAWGQVAAGHQLSVRTLNSAQSHTKIEKSPSPPIHSQDPLSVKRVGPVGDHWTTTNNCKMEPFSFHVTATQLSHLQSKVCGRNGDDRIPPFESLCAIIWQCVAKVRDGPEPKIVTISKNNPPNHKNGIFGNGQVISVVKANFYIVEADPKELAELIINQAVDEGSRIDEAVERDQGLSDFIMYGANLTFVDLEHVNLYGLEFKGQKPIHANYTIDGVGDGGVVLVLPGPEDGGKVGKGGRIVTLMLPENEMMEMKSELKREWSIA</sequence>
<comment type="similarity">
    <text evidence="1">Belongs to the plant acyltransferase family.</text>
</comment>
<evidence type="ECO:0000256" key="1">
    <source>
        <dbReference type="ARBA" id="ARBA00009861"/>
    </source>
</evidence>
<dbReference type="PANTHER" id="PTHR31642:SF115">
    <property type="entry name" value="PROTEIN ECERIFERUM 26-LIKE"/>
    <property type="match status" value="1"/>
</dbReference>
<organism evidence="3 4">
    <name type="scientific">Nyssa sinensis</name>
    <dbReference type="NCBI Taxonomy" id="561372"/>
    <lineage>
        <taxon>Eukaryota</taxon>
        <taxon>Viridiplantae</taxon>
        <taxon>Streptophyta</taxon>
        <taxon>Embryophyta</taxon>
        <taxon>Tracheophyta</taxon>
        <taxon>Spermatophyta</taxon>
        <taxon>Magnoliopsida</taxon>
        <taxon>eudicotyledons</taxon>
        <taxon>Gunneridae</taxon>
        <taxon>Pentapetalae</taxon>
        <taxon>asterids</taxon>
        <taxon>Cornales</taxon>
        <taxon>Nyssaceae</taxon>
        <taxon>Nyssa</taxon>
    </lineage>
</organism>
<dbReference type="EMBL" id="CM018045">
    <property type="protein sequence ID" value="KAA8527905.1"/>
    <property type="molecule type" value="Genomic_DNA"/>
</dbReference>
<feature type="region of interest" description="Disordered" evidence="2">
    <location>
        <begin position="194"/>
        <end position="215"/>
    </location>
</feature>
<dbReference type="InterPro" id="IPR023213">
    <property type="entry name" value="CAT-like_dom_sf"/>
</dbReference>
<dbReference type="GO" id="GO:0016747">
    <property type="term" value="F:acyltransferase activity, transferring groups other than amino-acyl groups"/>
    <property type="evidence" value="ECO:0007669"/>
    <property type="project" value="TreeGrafter"/>
</dbReference>
<dbReference type="AlphaFoldDB" id="A0A5J5AA47"/>
<reference evidence="3 4" key="1">
    <citation type="submission" date="2019-09" db="EMBL/GenBank/DDBJ databases">
        <title>A chromosome-level genome assembly of the Chinese tupelo Nyssa sinensis.</title>
        <authorList>
            <person name="Yang X."/>
            <person name="Kang M."/>
            <person name="Yang Y."/>
            <person name="Xiong H."/>
            <person name="Wang M."/>
            <person name="Zhang Z."/>
            <person name="Wang Z."/>
            <person name="Wu H."/>
            <person name="Ma T."/>
            <person name="Liu J."/>
            <person name="Xi Z."/>
        </authorList>
    </citation>
    <scope>NUCLEOTIDE SEQUENCE [LARGE SCALE GENOMIC DNA]</scope>
    <source>
        <strain evidence="3">J267</strain>
        <tissue evidence="3">Leaf</tissue>
    </source>
</reference>